<evidence type="ECO:0000313" key="13">
    <source>
        <dbReference type="Proteomes" id="UP000728032"/>
    </source>
</evidence>
<comment type="subcellular location">
    <subcellularLocation>
        <location evidence="7">Postsynaptic density</location>
    </subcellularLocation>
</comment>
<comment type="catalytic activity">
    <reaction evidence="1">
        <text>S-ubiquitinyl-[E2 ubiquitin-conjugating enzyme]-L-cysteine + [acceptor protein]-L-lysine = [E2 ubiquitin-conjugating enzyme]-L-cysteine + N(6)-ubiquitinyl-[acceptor protein]-L-lysine.</text>
        <dbReference type="EC" id="2.3.2.26"/>
    </reaction>
</comment>
<dbReference type="CDD" id="cd00078">
    <property type="entry name" value="HECTc"/>
    <property type="match status" value="1"/>
</dbReference>
<dbReference type="Gene3D" id="3.30.2410.10">
    <property type="entry name" value="Hect, E3 ligase catalytic domain"/>
    <property type="match status" value="1"/>
</dbReference>
<dbReference type="PROSITE" id="PS50096">
    <property type="entry name" value="IQ"/>
    <property type="match status" value="1"/>
</dbReference>
<dbReference type="PROSITE" id="PS50237">
    <property type="entry name" value="HECT"/>
    <property type="match status" value="1"/>
</dbReference>
<reference evidence="12" key="1">
    <citation type="submission" date="2020-11" db="EMBL/GenBank/DDBJ databases">
        <authorList>
            <person name="Tran Van P."/>
        </authorList>
    </citation>
    <scope>NUCLEOTIDE SEQUENCE</scope>
</reference>
<dbReference type="Gene3D" id="3.30.2160.10">
    <property type="entry name" value="Hect, E3 ligase catalytic domain"/>
    <property type="match status" value="1"/>
</dbReference>
<evidence type="ECO:0000256" key="10">
    <source>
        <dbReference type="PROSITE-ProRule" id="PRU00104"/>
    </source>
</evidence>
<protein>
    <recommendedName>
        <fullName evidence="8">Ubiquitin-protein ligase E3B</fullName>
        <ecNumber evidence="3">2.3.2.26</ecNumber>
    </recommendedName>
    <alternativeName>
        <fullName evidence="9">HECT-type ubiquitin transferase E3B</fullName>
    </alternativeName>
</protein>
<sequence length="1113" mass="127206">MFTKAKGAADERQEFLESAKAHRHERERERRLNHSSTVIQAVVRGFLVRRRLQNEIRKEFDDLMAELIDGGDDSVVKYVDAIRIYELIRKLMFIFDNNKDWKRFEKMCKYMIATMILADNHQTDPPDLDERQISYVSVVFNKQMAVQWIQQLKTVLWKCCHYLKHLKPELPQDYKQIQLYLNMLITFTSTHSWVILKECPQVYEPLRPVVNQLCNNVMNSLVSKGLYANLQILLMKGLMRTKPTLKKSALTAIVTLSLRPVITAKFNESVMNMFLLHIFSIPALVYHLNTIATDSLTVLSNESVLKKSVEILSLDQNSRILFNALEGNYALCLLANIIHLAFIEIPINTMATNMVDFICVITKLLESCQKYVVSKQSSLTHWHPVLGWFAQNVDQGLHESMVYVKSQLQYLWSSQLIQLIFSPLFELSDKSLTLSRRESTGSFTTGTALSVTSAKNSVNSTRSNFLRKAFEKASLTVGRAGQGVVGGGQSGSSLSCRLGSPETTLIALICNLYETALNTLTQVKLDILAGLCYQDLILPNLWHFISALGPANGMKAFLDHLNLHTKTCAPEFQILILFCDCATHLITILDDMEMYESQRPFTIEELITISSFLNTFVFKIIWNNLIDFKTMNMNSLLNSTHAFLMLLYKRDCRRQFTPTDHWLIKELKTSNFMKDLETGRKGAHLLMQKVPHIIPHKERVVLFRKYVNNERSVLGLTESACASPQSTLITVHRSRVVEDGYQQLATLPPHSLKGVIRVKFVNEQGLDEAGIDQDGVFKEFLEDTIKRVFDPSLSLFRVTTEQRLYPSPTSHIQENHLSLFEFIGKMLGKAVYEGIVVDVPFASFFLSQVLGQQQSALYSSIDELPSLDADLYKSLTYIKHYDGDIGQLDLTFSIDEDCMGQIVTHELVTGGRAIPVTRETRISYIHLMAHFRMHTQIHEQTAAFIRGFRSIVNPDWLTMFSTPEFQRLISGDNTPIDLCDLRKHTKYFGGFHNNHRVIIWLWDILEKDFTRDEHNMFLKFVTSCSKPPLLGFAHLEPPLSIRCVEVSDDNDTGDTVGSVLRGFFTIRRKDPINRLPTSSTCFNLLKLPNYQKKSTLREKLRYAIASNTGFELS</sequence>
<dbReference type="EC" id="2.3.2.26" evidence="3"/>
<evidence type="ECO:0000256" key="2">
    <source>
        <dbReference type="ARBA" id="ARBA00004906"/>
    </source>
</evidence>
<dbReference type="FunFam" id="3.30.2410.10:FF:000012">
    <property type="entry name" value="Ubiquitin-protein ligase E3B"/>
    <property type="match status" value="1"/>
</dbReference>
<dbReference type="GO" id="GO:0061630">
    <property type="term" value="F:ubiquitin protein ligase activity"/>
    <property type="evidence" value="ECO:0007669"/>
    <property type="project" value="UniProtKB-EC"/>
</dbReference>
<dbReference type="GO" id="GO:0006511">
    <property type="term" value="P:ubiquitin-dependent protein catabolic process"/>
    <property type="evidence" value="ECO:0007669"/>
    <property type="project" value="TreeGrafter"/>
</dbReference>
<keyword evidence="4" id="KW-0808">Transferase</keyword>
<evidence type="ECO:0000256" key="7">
    <source>
        <dbReference type="ARBA" id="ARBA00034105"/>
    </source>
</evidence>
<feature type="domain" description="HECT" evidence="11">
    <location>
        <begin position="748"/>
        <end position="1113"/>
    </location>
</feature>
<evidence type="ECO:0000259" key="11">
    <source>
        <dbReference type="PROSITE" id="PS50237"/>
    </source>
</evidence>
<dbReference type="SUPFAM" id="SSF56204">
    <property type="entry name" value="Hect, E3 ligase catalytic domain"/>
    <property type="match status" value="1"/>
</dbReference>
<dbReference type="Proteomes" id="UP000728032">
    <property type="component" value="Unassembled WGS sequence"/>
</dbReference>
<dbReference type="SMART" id="SM00119">
    <property type="entry name" value="HECTc"/>
    <property type="match status" value="1"/>
</dbReference>
<dbReference type="InterPro" id="IPR044611">
    <property type="entry name" value="E3A/B/C-like"/>
</dbReference>
<evidence type="ECO:0000256" key="5">
    <source>
        <dbReference type="ARBA" id="ARBA00022786"/>
    </source>
</evidence>
<dbReference type="GO" id="GO:0009966">
    <property type="term" value="P:regulation of signal transduction"/>
    <property type="evidence" value="ECO:0007669"/>
    <property type="project" value="UniProtKB-ARBA"/>
</dbReference>
<keyword evidence="6" id="KW-0770">Synapse</keyword>
<feature type="active site" description="Glycyl thioester intermediate" evidence="10">
    <location>
        <position position="1081"/>
    </location>
</feature>
<dbReference type="FunFam" id="3.30.2160.10:FF:000002">
    <property type="entry name" value="Putative Ubiquitin-protein ligase E3C"/>
    <property type="match status" value="1"/>
</dbReference>
<keyword evidence="13" id="KW-1185">Reference proteome</keyword>
<dbReference type="EMBL" id="OC925451">
    <property type="protein sequence ID" value="CAD7656146.1"/>
    <property type="molecule type" value="Genomic_DNA"/>
</dbReference>
<evidence type="ECO:0000313" key="12">
    <source>
        <dbReference type="EMBL" id="CAD7656146.1"/>
    </source>
</evidence>
<dbReference type="OrthoDB" id="8068875at2759"/>
<evidence type="ECO:0000256" key="4">
    <source>
        <dbReference type="ARBA" id="ARBA00022679"/>
    </source>
</evidence>
<dbReference type="AlphaFoldDB" id="A0A7R9QS29"/>
<dbReference type="InterPro" id="IPR000569">
    <property type="entry name" value="HECT_dom"/>
</dbReference>
<evidence type="ECO:0000256" key="6">
    <source>
        <dbReference type="ARBA" id="ARBA00023018"/>
    </source>
</evidence>
<dbReference type="PANTHER" id="PTHR45700:SF3">
    <property type="entry name" value="UBIQUITIN-PROTEIN LIGASE E3B"/>
    <property type="match status" value="1"/>
</dbReference>
<comment type="pathway">
    <text evidence="2">Protein modification; protein ubiquitination.</text>
</comment>
<dbReference type="InterPro" id="IPR000048">
    <property type="entry name" value="IQ_motif_EF-hand-BS"/>
</dbReference>
<evidence type="ECO:0000256" key="1">
    <source>
        <dbReference type="ARBA" id="ARBA00000885"/>
    </source>
</evidence>
<name>A0A7R9QS29_9ACAR</name>
<accession>A0A7R9QS29</accession>
<dbReference type="PANTHER" id="PTHR45700">
    <property type="entry name" value="UBIQUITIN-PROTEIN LIGASE E3C"/>
    <property type="match status" value="1"/>
</dbReference>
<keyword evidence="5 10" id="KW-0833">Ubl conjugation pathway</keyword>
<dbReference type="Gene3D" id="3.90.1750.10">
    <property type="entry name" value="Hect, E3 ligase catalytic domains"/>
    <property type="match status" value="1"/>
</dbReference>
<dbReference type="EMBL" id="CAJPVJ010010626">
    <property type="protein sequence ID" value="CAG2173333.1"/>
    <property type="molecule type" value="Genomic_DNA"/>
</dbReference>
<dbReference type="GO" id="GO:0000209">
    <property type="term" value="P:protein polyubiquitination"/>
    <property type="evidence" value="ECO:0007669"/>
    <property type="project" value="InterPro"/>
</dbReference>
<dbReference type="GO" id="GO:0014069">
    <property type="term" value="C:postsynaptic density"/>
    <property type="evidence" value="ECO:0007669"/>
    <property type="project" value="UniProtKB-SubCell"/>
</dbReference>
<organism evidence="12">
    <name type="scientific">Oppiella nova</name>
    <dbReference type="NCBI Taxonomy" id="334625"/>
    <lineage>
        <taxon>Eukaryota</taxon>
        <taxon>Metazoa</taxon>
        <taxon>Ecdysozoa</taxon>
        <taxon>Arthropoda</taxon>
        <taxon>Chelicerata</taxon>
        <taxon>Arachnida</taxon>
        <taxon>Acari</taxon>
        <taxon>Acariformes</taxon>
        <taxon>Sarcoptiformes</taxon>
        <taxon>Oribatida</taxon>
        <taxon>Brachypylina</taxon>
        <taxon>Oppioidea</taxon>
        <taxon>Oppiidae</taxon>
        <taxon>Oppiella</taxon>
    </lineage>
</organism>
<proteinExistence type="predicted"/>
<dbReference type="InterPro" id="IPR035983">
    <property type="entry name" value="Hect_E3_ubiquitin_ligase"/>
</dbReference>
<dbReference type="Pfam" id="PF00612">
    <property type="entry name" value="IQ"/>
    <property type="match status" value="1"/>
</dbReference>
<dbReference type="Pfam" id="PF00632">
    <property type="entry name" value="HECT"/>
    <property type="match status" value="1"/>
</dbReference>
<evidence type="ECO:0000256" key="9">
    <source>
        <dbReference type="ARBA" id="ARBA00077267"/>
    </source>
</evidence>
<gene>
    <name evidence="12" type="ORF">ONB1V03_LOCUS12786</name>
</gene>
<evidence type="ECO:0000256" key="3">
    <source>
        <dbReference type="ARBA" id="ARBA00012485"/>
    </source>
</evidence>
<evidence type="ECO:0000256" key="8">
    <source>
        <dbReference type="ARBA" id="ARBA00067505"/>
    </source>
</evidence>
<dbReference type="SMART" id="SM00015">
    <property type="entry name" value="IQ"/>
    <property type="match status" value="1"/>
</dbReference>